<gene>
    <name evidence="2" type="ORF">SNAT2548_LOCUS28948</name>
</gene>
<dbReference type="AlphaFoldDB" id="A0A812T5F7"/>
<dbReference type="Proteomes" id="UP000604046">
    <property type="component" value="Unassembled WGS sequence"/>
</dbReference>
<feature type="chain" id="PRO_5032434332" evidence="1">
    <location>
        <begin position="22"/>
        <end position="210"/>
    </location>
</feature>
<evidence type="ECO:0000256" key="1">
    <source>
        <dbReference type="SAM" id="SignalP"/>
    </source>
</evidence>
<feature type="signal peptide" evidence="1">
    <location>
        <begin position="1"/>
        <end position="21"/>
    </location>
</feature>
<evidence type="ECO:0000313" key="2">
    <source>
        <dbReference type="EMBL" id="CAE7517144.1"/>
    </source>
</evidence>
<comment type="caution">
    <text evidence="2">The sequence shown here is derived from an EMBL/GenBank/DDBJ whole genome shotgun (WGS) entry which is preliminary data.</text>
</comment>
<reference evidence="2" key="1">
    <citation type="submission" date="2021-02" db="EMBL/GenBank/DDBJ databases">
        <authorList>
            <person name="Dougan E. K."/>
            <person name="Rhodes N."/>
            <person name="Thang M."/>
            <person name="Chan C."/>
        </authorList>
    </citation>
    <scope>NUCLEOTIDE SEQUENCE</scope>
</reference>
<organism evidence="2 3">
    <name type="scientific">Symbiodinium natans</name>
    <dbReference type="NCBI Taxonomy" id="878477"/>
    <lineage>
        <taxon>Eukaryota</taxon>
        <taxon>Sar</taxon>
        <taxon>Alveolata</taxon>
        <taxon>Dinophyceae</taxon>
        <taxon>Suessiales</taxon>
        <taxon>Symbiodiniaceae</taxon>
        <taxon>Symbiodinium</taxon>
    </lineage>
</organism>
<accession>A0A812T5F7</accession>
<dbReference type="EMBL" id="CAJNDS010002537">
    <property type="protein sequence ID" value="CAE7517144.1"/>
    <property type="molecule type" value="Genomic_DNA"/>
</dbReference>
<protein>
    <submittedName>
        <fullName evidence="2">Uncharacterized protein</fullName>
    </submittedName>
</protein>
<name>A0A812T5F7_9DINO</name>
<keyword evidence="1" id="KW-0732">Signal</keyword>
<keyword evidence="3" id="KW-1185">Reference proteome</keyword>
<sequence>MPMMMISDFFSFLSFQACASAQDEEVLEVVDTENGLDGMRQAMGATPSTDCPSEADVPCSADVHACRMDILKRFEASEIGESGGALLDECWERVSHFLPAQDSGRLWATRRQPPTEALARILHMPRERRWALRYEEPLSAEQWVEYGVETCELTVHRQEVNLLCTEYSYLETGSPDDGWKEFWESYNDTPAVCFSSLNDMCIAFMSMCSC</sequence>
<proteinExistence type="predicted"/>
<evidence type="ECO:0000313" key="3">
    <source>
        <dbReference type="Proteomes" id="UP000604046"/>
    </source>
</evidence>